<dbReference type="Gene3D" id="3.90.1140.10">
    <property type="entry name" value="Cyclic phosphodiesterase"/>
    <property type="match status" value="1"/>
</dbReference>
<dbReference type="Pfam" id="PF13563">
    <property type="entry name" value="2_5_RNA_ligase2"/>
    <property type="match status" value="1"/>
</dbReference>
<dbReference type="InterPro" id="IPR009097">
    <property type="entry name" value="Cyclic_Pdiesterase"/>
</dbReference>
<dbReference type="PANTHER" id="PTHR37474">
    <property type="entry name" value="RNA LIGASE/CYCLIC NUCLEOTIDE PHOSPHODIESTERASE"/>
    <property type="match status" value="1"/>
</dbReference>
<evidence type="ECO:0000313" key="2">
    <source>
        <dbReference type="Proteomes" id="UP000199197"/>
    </source>
</evidence>
<dbReference type="GO" id="GO:0016874">
    <property type="term" value="F:ligase activity"/>
    <property type="evidence" value="ECO:0007669"/>
    <property type="project" value="UniProtKB-KW"/>
</dbReference>
<gene>
    <name evidence="1" type="ORF">JGI23_01113</name>
</gene>
<accession>A0A0P1N0N5</accession>
<evidence type="ECO:0000313" key="1">
    <source>
        <dbReference type="EMBL" id="CUT01788.1"/>
    </source>
</evidence>
<dbReference type="Proteomes" id="UP000199197">
    <property type="component" value="Unassembled WGS sequence"/>
</dbReference>
<keyword evidence="1" id="KW-0436">Ligase</keyword>
<name>A0A0P1N0N5_9BACT</name>
<dbReference type="SUPFAM" id="SSF55144">
    <property type="entry name" value="LigT-like"/>
    <property type="match status" value="1"/>
</dbReference>
<reference evidence="2" key="1">
    <citation type="submission" date="2015-11" db="EMBL/GenBank/DDBJ databases">
        <authorList>
            <person name="Varghese N."/>
        </authorList>
    </citation>
    <scope>NUCLEOTIDE SEQUENCE [LARGE SCALE GENOMIC DNA]</scope>
    <source>
        <strain evidence="2">JGI-23</strain>
    </source>
</reference>
<dbReference type="PANTHER" id="PTHR37474:SF1">
    <property type="entry name" value="2'-5' RNA LIGASE FAMILY PROTEIN"/>
    <property type="match status" value="1"/>
</dbReference>
<proteinExistence type="predicted"/>
<protein>
    <submittedName>
        <fullName evidence="1">2'-5' RNA ligase</fullName>
    </submittedName>
</protein>
<dbReference type="OrthoDB" id="1524661at2"/>
<sequence length="181" mass="21776">MGKKTHKTAVVIIPPKEIWSPIQKIREKYDRQFRRWMPHITLLYPFRPFEEFESVYPDFERVCKEVESFEIELSEFRFFKHYGESYTIWLNPEPAEGVKILQEKLQSIVPDCDDVRKFENGFTPHLSVGQVKGRENLEKLLKELQSSWVSLKFVVDSVFFIWRNDPPDDIFRIWKEVKFSV</sequence>
<dbReference type="EMBL" id="CZVW01000010">
    <property type="protein sequence ID" value="CUT01788.1"/>
    <property type="molecule type" value="Genomic_DNA"/>
</dbReference>
<keyword evidence="2" id="KW-1185">Reference proteome</keyword>
<organism evidence="1 2">
    <name type="scientific">Candidatus Chryseopegocella kryptomonas</name>
    <dbReference type="NCBI Taxonomy" id="1633643"/>
    <lineage>
        <taxon>Bacteria</taxon>
        <taxon>Pseudomonadati</taxon>
        <taxon>Candidatus Kryptoniota</taxon>
        <taxon>Candidatus Chryseopegocella</taxon>
    </lineage>
</organism>
<dbReference type="AlphaFoldDB" id="A0A0P1N0N5"/>
<dbReference type="RefSeq" id="WP_092349758.1">
    <property type="nucleotide sequence ID" value="NZ_CZVW01000010.1"/>
</dbReference>